<reference evidence="7" key="1">
    <citation type="submission" date="2024-04" db="EMBL/GenBank/DDBJ databases">
        <title>Phylogenomic analyses of a clade within the roseobacter group suggest taxonomic reassignments of species of the genera Aestuariivita, Citreicella, Loktanella, Nautella, Pelagibaca, Ruegeria, Thalassobius, Thiobacimonas and Tropicibacter, and the proposal o.</title>
        <authorList>
            <person name="Jeon C.O."/>
        </authorList>
    </citation>
    <scope>NUCLEOTIDE SEQUENCE [LARGE SCALE GENOMIC DNA]</scope>
    <source>
        <strain evidence="7">SS1-5</strain>
    </source>
</reference>
<reference evidence="6 7" key="2">
    <citation type="submission" date="2024-08" db="EMBL/GenBank/DDBJ databases">
        <title>Phylogenomic analyses of a clade within the roseobacter group suggest taxonomic reassignments of species of the genera Aestuariivita, Citreicella, Loktanella, Nautella, Pelagibaca, Ruegeria, Thalassobius, Thiobacimonas and Tropicibacter, and the proposal o.</title>
        <authorList>
            <person name="Jeon C.O."/>
        </authorList>
    </citation>
    <scope>NUCLEOTIDE SEQUENCE [LARGE SCALE GENOMIC DNA]</scope>
    <source>
        <strain evidence="6 7">SS1-5</strain>
    </source>
</reference>
<dbReference type="InterPro" id="IPR050109">
    <property type="entry name" value="HTH-type_TetR-like_transc_reg"/>
</dbReference>
<evidence type="ECO:0000313" key="7">
    <source>
        <dbReference type="Proteomes" id="UP001470809"/>
    </source>
</evidence>
<dbReference type="SUPFAM" id="SSF46689">
    <property type="entry name" value="Homeodomain-like"/>
    <property type="match status" value="1"/>
</dbReference>
<organism evidence="6 7">
    <name type="scientific">Yoonia rhodophyticola</name>
    <dbReference type="NCBI Taxonomy" id="3137370"/>
    <lineage>
        <taxon>Bacteria</taxon>
        <taxon>Pseudomonadati</taxon>
        <taxon>Pseudomonadota</taxon>
        <taxon>Alphaproteobacteria</taxon>
        <taxon>Rhodobacterales</taxon>
        <taxon>Paracoccaceae</taxon>
        <taxon>Yoonia</taxon>
    </lineage>
</organism>
<evidence type="ECO:0000256" key="1">
    <source>
        <dbReference type="ARBA" id="ARBA00023015"/>
    </source>
</evidence>
<dbReference type="Gene3D" id="1.10.357.10">
    <property type="entry name" value="Tetracycline Repressor, domain 2"/>
    <property type="match status" value="1"/>
</dbReference>
<dbReference type="PANTHER" id="PTHR30055">
    <property type="entry name" value="HTH-TYPE TRANSCRIPTIONAL REGULATOR RUTR"/>
    <property type="match status" value="1"/>
</dbReference>
<dbReference type="InterPro" id="IPR036271">
    <property type="entry name" value="Tet_transcr_reg_TetR-rel_C_sf"/>
</dbReference>
<keyword evidence="2 4" id="KW-0238">DNA-binding</keyword>
<dbReference type="KEGG" id="yrh:AABB31_19575"/>
<dbReference type="InterPro" id="IPR009057">
    <property type="entry name" value="Homeodomain-like_sf"/>
</dbReference>
<protein>
    <submittedName>
        <fullName evidence="6">TetR/AcrR family transcriptional regulator</fullName>
    </submittedName>
</protein>
<dbReference type="RefSeq" id="WP_373635236.1">
    <property type="nucleotide sequence ID" value="NZ_CP151767.2"/>
</dbReference>
<evidence type="ECO:0000256" key="4">
    <source>
        <dbReference type="PROSITE-ProRule" id="PRU00335"/>
    </source>
</evidence>
<dbReference type="SUPFAM" id="SSF48498">
    <property type="entry name" value="Tetracyclin repressor-like, C-terminal domain"/>
    <property type="match status" value="1"/>
</dbReference>
<name>A0AAN0MCV2_9RHOB</name>
<dbReference type="GO" id="GO:0000976">
    <property type="term" value="F:transcription cis-regulatory region binding"/>
    <property type="evidence" value="ECO:0007669"/>
    <property type="project" value="TreeGrafter"/>
</dbReference>
<accession>A0AAN0MCV2</accession>
<keyword evidence="1" id="KW-0805">Transcription regulation</keyword>
<keyword evidence="3" id="KW-0804">Transcription</keyword>
<keyword evidence="7" id="KW-1185">Reference proteome</keyword>
<evidence type="ECO:0000256" key="3">
    <source>
        <dbReference type="ARBA" id="ARBA00023163"/>
    </source>
</evidence>
<proteinExistence type="predicted"/>
<dbReference type="AlphaFoldDB" id="A0AAN0MCV2"/>
<gene>
    <name evidence="6" type="ORF">AABB31_19575</name>
</gene>
<dbReference type="PANTHER" id="PTHR30055:SF234">
    <property type="entry name" value="HTH-TYPE TRANSCRIPTIONAL REGULATOR BETI"/>
    <property type="match status" value="1"/>
</dbReference>
<evidence type="ECO:0000313" key="6">
    <source>
        <dbReference type="EMBL" id="WZU67132.2"/>
    </source>
</evidence>
<dbReference type="Pfam" id="PF00440">
    <property type="entry name" value="TetR_N"/>
    <property type="match status" value="1"/>
</dbReference>
<dbReference type="Proteomes" id="UP001470809">
    <property type="component" value="Chromosome"/>
</dbReference>
<dbReference type="InterPro" id="IPR001647">
    <property type="entry name" value="HTH_TetR"/>
</dbReference>
<evidence type="ECO:0000256" key="2">
    <source>
        <dbReference type="ARBA" id="ARBA00023125"/>
    </source>
</evidence>
<dbReference type="PROSITE" id="PS50977">
    <property type="entry name" value="HTH_TETR_2"/>
    <property type="match status" value="1"/>
</dbReference>
<dbReference type="EMBL" id="CP151767">
    <property type="protein sequence ID" value="WZU67132.2"/>
    <property type="molecule type" value="Genomic_DNA"/>
</dbReference>
<evidence type="ECO:0000259" key="5">
    <source>
        <dbReference type="PROSITE" id="PS50977"/>
    </source>
</evidence>
<feature type="DNA-binding region" description="H-T-H motif" evidence="4">
    <location>
        <begin position="33"/>
        <end position="52"/>
    </location>
</feature>
<feature type="domain" description="HTH tetR-type" evidence="5">
    <location>
        <begin position="10"/>
        <end position="70"/>
    </location>
</feature>
<dbReference type="GO" id="GO:0003700">
    <property type="term" value="F:DNA-binding transcription factor activity"/>
    <property type="evidence" value="ECO:0007669"/>
    <property type="project" value="TreeGrafter"/>
</dbReference>
<dbReference type="Pfam" id="PF13305">
    <property type="entry name" value="TetR_C_33"/>
    <property type="match status" value="1"/>
</dbReference>
<sequence length="201" mass="21627">MAGKVAARRAALRDNLIDIAERTIAGDGLAALRARDLAAEAGCAVGAIYNVFGDLTDLVLSVNARTFQRLGADVAEALADAPQDPVEQLVIMAQAYHRFAAQNHNSWRALFEVERAPGEDAPDWYLHEMGQLFAYISDPLAVIFPSRSPEDLALLTRALFSSVHGIVLLGLDQASSGVPTSDIDRMIGLVLRQLTASSEKN</sequence>
<dbReference type="InterPro" id="IPR025996">
    <property type="entry name" value="MT1864/Rv1816-like_C"/>
</dbReference>